<organism evidence="1 2">
    <name type="scientific">Catellatospora chokoriensis</name>
    <dbReference type="NCBI Taxonomy" id="310353"/>
    <lineage>
        <taxon>Bacteria</taxon>
        <taxon>Bacillati</taxon>
        <taxon>Actinomycetota</taxon>
        <taxon>Actinomycetes</taxon>
        <taxon>Micromonosporales</taxon>
        <taxon>Micromonosporaceae</taxon>
        <taxon>Catellatospora</taxon>
    </lineage>
</organism>
<dbReference type="Proteomes" id="UP000619293">
    <property type="component" value="Unassembled WGS sequence"/>
</dbReference>
<keyword evidence="2" id="KW-1185">Reference proteome</keyword>
<proteinExistence type="predicted"/>
<protein>
    <submittedName>
        <fullName evidence="1">Tat pathway signal protein</fullName>
    </submittedName>
</protein>
<name>A0A8J3JXW3_9ACTN</name>
<evidence type="ECO:0000313" key="1">
    <source>
        <dbReference type="EMBL" id="GIF90494.1"/>
    </source>
</evidence>
<accession>A0A8J3JXW3</accession>
<dbReference type="RefSeq" id="WP_191842551.1">
    <property type="nucleotide sequence ID" value="NZ_BAAALB010000024.1"/>
</dbReference>
<reference evidence="1 2" key="1">
    <citation type="submission" date="2021-01" db="EMBL/GenBank/DDBJ databases">
        <title>Whole genome shotgun sequence of Catellatospora chokoriensis NBRC 107358.</title>
        <authorList>
            <person name="Komaki H."/>
            <person name="Tamura T."/>
        </authorList>
    </citation>
    <scope>NUCLEOTIDE SEQUENCE [LARGE SCALE GENOMIC DNA]</scope>
    <source>
        <strain evidence="1 2">NBRC 107358</strain>
    </source>
</reference>
<dbReference type="SUPFAM" id="SSF48452">
    <property type="entry name" value="TPR-like"/>
    <property type="match status" value="1"/>
</dbReference>
<dbReference type="Gene3D" id="1.25.40.10">
    <property type="entry name" value="Tetratricopeptide repeat domain"/>
    <property type="match status" value="1"/>
</dbReference>
<evidence type="ECO:0000313" key="2">
    <source>
        <dbReference type="Proteomes" id="UP000619293"/>
    </source>
</evidence>
<dbReference type="AlphaFoldDB" id="A0A8J3JXW3"/>
<comment type="caution">
    <text evidence="1">The sequence shown here is derived from an EMBL/GenBank/DDBJ whole genome shotgun (WGS) entry which is preliminary data.</text>
</comment>
<sequence>MRASTAPNDRLQHLIAEAGISYEALARSVCHIAAENGDNRLRANKSSVAHWIAGTRPQPRTAGYLAEALSRRLARPLTPADLGLGSGNEPVYDPASLPPDAVAAVAHLGRADVDRRTLISGAAYSVAALVLPLQQPEIAARAHAARTRPTVTVGQGEIDAVRQMTAAFNAADERLGGGHARTAVVEYLTTDVTAYLRGTFATDALRRSMFAAAAQLSYLAGWKAHDLGLPGLAQRYYLHSYQLAAEADPHAHAAYGLRILAHQAMDLGRREHCVDLAGAALDRVKGRTDPDTESLFWLTAARAHATSGDNQQARSALSTAERLLDRSRGDAAPEWASLGGPAEARLANQSGKALQAMGDLTAAEDQLRRSARCWNPATHPRIHALTLADLAEIQCARGNVEAACQTWNTALDGMTGIRSARTRDAVTSMRAHLAVYRRRGLTTAQRLDNRASNLT</sequence>
<dbReference type="InterPro" id="IPR011990">
    <property type="entry name" value="TPR-like_helical_dom_sf"/>
</dbReference>
<dbReference type="EMBL" id="BONG01000023">
    <property type="protein sequence ID" value="GIF90494.1"/>
    <property type="molecule type" value="Genomic_DNA"/>
</dbReference>
<gene>
    <name evidence="1" type="ORF">Cch02nite_39380</name>
</gene>